<dbReference type="EMBL" id="QNGE01000656">
    <property type="protein sequence ID" value="KAA3679712.1"/>
    <property type="molecule type" value="Genomic_DNA"/>
</dbReference>
<feature type="region of interest" description="Disordered" evidence="4">
    <location>
        <begin position="994"/>
        <end position="1013"/>
    </location>
</feature>
<keyword evidence="3" id="KW-0539">Nucleus</keyword>
<dbReference type="InterPro" id="IPR007042">
    <property type="entry name" value="SERRATE/Ars2_C"/>
</dbReference>
<feature type="domain" description="SERRATE/Ars2 C-terminal" evidence="5">
    <location>
        <begin position="880"/>
        <end position="1045"/>
    </location>
</feature>
<feature type="compositionally biased region" description="Basic and acidic residues" evidence="4">
    <location>
        <begin position="252"/>
        <end position="269"/>
    </location>
</feature>
<evidence type="ECO:0000256" key="2">
    <source>
        <dbReference type="ARBA" id="ARBA00005407"/>
    </source>
</evidence>
<evidence type="ECO:0000313" key="7">
    <source>
        <dbReference type="EMBL" id="KAA3679712.1"/>
    </source>
</evidence>
<comment type="similarity">
    <text evidence="2">Belongs to the ARS2 family.</text>
</comment>
<comment type="caution">
    <text evidence="7">The sequence shown here is derived from an EMBL/GenBank/DDBJ whole genome shotgun (WGS) entry which is preliminary data.</text>
</comment>
<feature type="compositionally biased region" description="Basic residues" evidence="4">
    <location>
        <begin position="238"/>
        <end position="247"/>
    </location>
</feature>
<gene>
    <name evidence="7" type="ORF">DEA37_0002126</name>
</gene>
<dbReference type="InterPro" id="IPR039727">
    <property type="entry name" value="SE/Ars2"/>
</dbReference>
<feature type="region of interest" description="Disordered" evidence="4">
    <location>
        <begin position="222"/>
        <end position="444"/>
    </location>
</feature>
<feature type="compositionally biased region" description="Low complexity" evidence="4">
    <location>
        <begin position="278"/>
        <end position="355"/>
    </location>
</feature>
<feature type="compositionally biased region" description="Polar residues" evidence="4">
    <location>
        <begin position="712"/>
        <end position="735"/>
    </location>
</feature>
<feature type="region of interest" description="Disordered" evidence="4">
    <location>
        <begin position="706"/>
        <end position="738"/>
    </location>
</feature>
<comment type="subcellular location">
    <subcellularLocation>
        <location evidence="1">Nucleus</location>
    </subcellularLocation>
</comment>
<feature type="compositionally biased region" description="Basic and acidic residues" evidence="4">
    <location>
        <begin position="999"/>
        <end position="1009"/>
    </location>
</feature>
<dbReference type="PANTHER" id="PTHR13165">
    <property type="entry name" value="ARSENITE-RESISTANCE PROTEIN 2"/>
    <property type="match status" value="1"/>
</dbReference>
<organism evidence="7 8">
    <name type="scientific">Paragonimus westermani</name>
    <dbReference type="NCBI Taxonomy" id="34504"/>
    <lineage>
        <taxon>Eukaryota</taxon>
        <taxon>Metazoa</taxon>
        <taxon>Spiralia</taxon>
        <taxon>Lophotrochozoa</taxon>
        <taxon>Platyhelminthes</taxon>
        <taxon>Trematoda</taxon>
        <taxon>Digenea</taxon>
        <taxon>Plagiorchiida</taxon>
        <taxon>Troglotremata</taxon>
        <taxon>Troglotrematidae</taxon>
        <taxon>Paragonimus</taxon>
    </lineage>
</organism>
<feature type="compositionally biased region" description="Low complexity" evidence="4">
    <location>
        <begin position="387"/>
        <end position="398"/>
    </location>
</feature>
<evidence type="ECO:0000259" key="5">
    <source>
        <dbReference type="Pfam" id="PF04959"/>
    </source>
</evidence>
<dbReference type="GO" id="GO:0016604">
    <property type="term" value="C:nuclear body"/>
    <property type="evidence" value="ECO:0007669"/>
    <property type="project" value="TreeGrafter"/>
</dbReference>
<keyword evidence="8" id="KW-1185">Reference proteome</keyword>
<evidence type="ECO:0000256" key="4">
    <source>
        <dbReference type="SAM" id="MobiDB-lite"/>
    </source>
</evidence>
<name>A0A5J4NWN0_9TREM</name>
<sequence length="1112" mass="124700">MEADQLPSDWEYPEIALTLPTTGRCIESHTELIVKEVLFQMGDSADKTNQTPTTFGQTLGKADFARRPMSLRKFLEPFDHSGLTDYEAGGKYAAYKTSFAKQQLEDFFEKNKSYAWFREKYHPDVRKDPNSKKKLCEHRLEIFMELYRSGCVKNLLLNSADEAKIIKLLDTVAVRLAGGTNEDVQFLDEFKYAKDSEKPYKPNYPTQAMNSCLSNERMIAGSRTETEPQEKVGGQRDKRQRKSRSKTKSVASKREKVDHNTKSQRKRGDLQTGDVSEDGSSSRRSSSRSSSNSSSASRSSSSGSRSNSSDSSSESGTDSGSSSRKNGPTSDSSDSSSSSDSGHSGSEGASSSADEGQSDLERHTHRRNSLTAKKRRRNVRTSAKHLSTSSSGESNDSSSAKRSSLSVHKTNRSSKQKSSAVDPTQTTASGRPNMSSDLTEPPIPDRELLNREAAGTVLPQSADIEMENQPVRRLPIHHTRVLYFPHVPLTVYQKDLIALLSTSPHFLRLAVMDPLIMRSSDIRPGQLDEPFFNADTSSSPCISLRRVCWATFTAQSKEGDDLVNVDVEAISAKLLHQATEAQAPEDMLECLRSARVLSDHLNCPGSDRVRCTSHFLTRLMDNCPQRLYSKAMLRRHLVLAARLTDELDKARGLWMSPQSEGVTQVVNSEVAAVESRSPGHIELNQTSELDNSKVDTVMDASISLDDPDNVDQQEGANQNTRVPANNNGTKPQTTVPIDPGDDLLQAANILGSLISENPLLQGLTDYLVDEGSAEEELLLTGGLQALSFAPGFPNSRNAVSSVTQSSELATDDSELFQVLDRLILYLRIVHSVDFYAPALYVNEDAMPHPCHLIHVRPSWADVNKALNRVTQKDGLLTAPPDYDSLFTSQLKRLVRLIRPLDETECKRLGLRDIDEVVENFVKSNTRRKRRKADVIWVCLLSDKKFRDPIYVKKHIMNKHLDKVETVKKDTALFFNNYILDPMRPQLPLEPHLHTKKRRSMDPTEPKAEPAHLPVTDRSVRRDGPMFEQTGSRWYGSQNKREDSFRQMYPGASQRRDYQPVANFIPSAYNRMPYFQPRLPFNSQRGRNFGFTSNYSNIRRPYLRRPYVDLDAM</sequence>
<protein>
    <recommendedName>
        <fullName evidence="9">Serrate RNA effector molecule</fullName>
    </recommendedName>
</protein>
<dbReference type="PANTHER" id="PTHR13165:SF0">
    <property type="entry name" value="SERRATE RNA EFFECTOR MOLECULE HOMOLOG"/>
    <property type="match status" value="1"/>
</dbReference>
<dbReference type="GO" id="GO:0031053">
    <property type="term" value="P:primary miRNA processing"/>
    <property type="evidence" value="ECO:0007669"/>
    <property type="project" value="TreeGrafter"/>
</dbReference>
<dbReference type="InterPro" id="IPR021933">
    <property type="entry name" value="SERRATE/Ars2_N"/>
</dbReference>
<evidence type="ECO:0000259" key="6">
    <source>
        <dbReference type="Pfam" id="PF12066"/>
    </source>
</evidence>
<dbReference type="Proteomes" id="UP000324629">
    <property type="component" value="Unassembled WGS sequence"/>
</dbReference>
<feature type="compositionally biased region" description="Basic residues" evidence="4">
    <location>
        <begin position="363"/>
        <end position="383"/>
    </location>
</feature>
<dbReference type="AlphaFoldDB" id="A0A5J4NWN0"/>
<feature type="compositionally biased region" description="Basic and acidic residues" evidence="4">
    <location>
        <begin position="224"/>
        <end position="237"/>
    </location>
</feature>
<reference evidence="7" key="1">
    <citation type="journal article" date="2019" name="Gigascience">
        <title>Whole-genome sequence of the oriental lung fluke Paragonimus westermani.</title>
        <authorList>
            <person name="Oey H."/>
            <person name="Zakrzewski M."/>
            <person name="Narain K."/>
            <person name="Devi K.R."/>
            <person name="Agatsuma T."/>
            <person name="Nawaratna S."/>
            <person name="Gobert G.N."/>
            <person name="Jones M.K."/>
            <person name="Ragan M.A."/>
            <person name="McManus D.P."/>
            <person name="Krause L."/>
        </authorList>
    </citation>
    <scope>NUCLEOTIDE SEQUENCE [LARGE SCALE GENOMIC DNA]</scope>
    <source>
        <strain evidence="7">IND2009</strain>
    </source>
</reference>
<dbReference type="Pfam" id="PF04959">
    <property type="entry name" value="ARS2"/>
    <property type="match status" value="1"/>
</dbReference>
<evidence type="ECO:0000256" key="3">
    <source>
        <dbReference type="ARBA" id="ARBA00023242"/>
    </source>
</evidence>
<proteinExistence type="inferred from homology"/>
<evidence type="ECO:0000313" key="8">
    <source>
        <dbReference type="Proteomes" id="UP000324629"/>
    </source>
</evidence>
<evidence type="ECO:0008006" key="9">
    <source>
        <dbReference type="Google" id="ProtNLM"/>
    </source>
</evidence>
<dbReference type="Pfam" id="PF12066">
    <property type="entry name" value="SERRATE_Ars2_N"/>
    <property type="match status" value="1"/>
</dbReference>
<feature type="compositionally biased region" description="Polar residues" evidence="4">
    <location>
        <begin position="416"/>
        <end position="438"/>
    </location>
</feature>
<accession>A0A5J4NWN0</accession>
<evidence type="ECO:0000256" key="1">
    <source>
        <dbReference type="ARBA" id="ARBA00004123"/>
    </source>
</evidence>
<feature type="domain" description="SERRATE/Ars2 N-terminal" evidence="6">
    <location>
        <begin position="75"/>
        <end position="180"/>
    </location>
</feature>